<dbReference type="GO" id="GO:0043138">
    <property type="term" value="F:3'-5' DNA helicase activity"/>
    <property type="evidence" value="ECO:0007669"/>
    <property type="project" value="UniProtKB-EC"/>
</dbReference>
<gene>
    <name evidence="8" type="ORF">BDQ12DRAFT_72728</name>
</gene>
<dbReference type="InterPro" id="IPR014001">
    <property type="entry name" value="Helicase_ATP-bd"/>
</dbReference>
<dbReference type="GO" id="GO:0000724">
    <property type="term" value="P:double-strand break repair via homologous recombination"/>
    <property type="evidence" value="ECO:0007669"/>
    <property type="project" value="TreeGrafter"/>
</dbReference>
<accession>A0A5C3MDH0</accession>
<dbReference type="GO" id="GO:0016787">
    <property type="term" value="F:hydrolase activity"/>
    <property type="evidence" value="ECO:0007669"/>
    <property type="project" value="UniProtKB-KW"/>
</dbReference>
<evidence type="ECO:0000259" key="6">
    <source>
        <dbReference type="PROSITE" id="PS51192"/>
    </source>
</evidence>
<dbReference type="OrthoDB" id="2995840at2759"/>
<keyword evidence="3" id="KW-0067">ATP-binding</keyword>
<dbReference type="SMART" id="SM00490">
    <property type="entry name" value="HELICc"/>
    <property type="match status" value="1"/>
</dbReference>
<evidence type="ECO:0000256" key="5">
    <source>
        <dbReference type="ARBA" id="ARBA00034808"/>
    </source>
</evidence>
<dbReference type="PROSITE" id="PS51194">
    <property type="entry name" value="HELICASE_CTER"/>
    <property type="match status" value="1"/>
</dbReference>
<dbReference type="InterPro" id="IPR027417">
    <property type="entry name" value="P-loop_NTPase"/>
</dbReference>
<sequence>MDSTPLESLETPGPAVNSRKWMDNLLCDKNRVTSLRPHQLEHAMDLNEGRDVFLVIATGMGKTAVLHAPLQAAQARNEKGIGLLVVPTKVLVEQQAEVASRNGLRALAIHEDTVREAHLEGRDLFNELIGGQGVSVGIMSPQMLLSPRLRKLIRNPGIKDAIRWMLIDEAHLVDETSGTFLVAYRAIVTMRALLSSHTVWAAVSGTATPSRALAIAKKLGFQPDHYVNARYSVDRPNIKYITRYIQHPISGMEFLDLSFLIPIDLVSFKQIAPTLVFRTEFDTGYRLMQYLDLLIPANFPDRLEIVKMYNSLMPQDYRNDFRRDMESDDRPLRIGIVTDTCTYGLDIQNLRLVIQFGSDIPKSPEIKKQREGRAGRDGLSAIAMSYVPSWVREVPAAEITSKQAKEDAKRRDGLPKVLLQQFNPTKELCPRAADLLYYEEEFVLRPGCCHIHDPQAVDEDLAMVERWKERTTKPVRTTGLRSDGTYQALETHMKDSLLEMLSQWRNRKWTAIRGSRIGLPSDVFMPRHIMLHVVEKAHLCTTLERLRVVADGWDHIADYEDELLQYLKTIMDGFTEVFNAREGSEAGNNPVAVDPLISLNPLSNVDERGRRLVLRVSQSHPTCDQIDL</sequence>
<evidence type="ECO:0000259" key="7">
    <source>
        <dbReference type="PROSITE" id="PS51194"/>
    </source>
</evidence>
<dbReference type="GO" id="GO:0005634">
    <property type="term" value="C:nucleus"/>
    <property type="evidence" value="ECO:0007669"/>
    <property type="project" value="TreeGrafter"/>
</dbReference>
<dbReference type="PANTHER" id="PTHR13710:SF120">
    <property type="entry name" value="BIFUNCTIONAL 3'-5' EXONUCLEASE_ATP-DEPENDENT HELICASE WRN"/>
    <property type="match status" value="1"/>
</dbReference>
<dbReference type="SUPFAM" id="SSF52540">
    <property type="entry name" value="P-loop containing nucleoside triphosphate hydrolases"/>
    <property type="match status" value="1"/>
</dbReference>
<dbReference type="PANTHER" id="PTHR13710">
    <property type="entry name" value="DNA HELICASE RECQ FAMILY MEMBER"/>
    <property type="match status" value="1"/>
</dbReference>
<comment type="catalytic activity">
    <reaction evidence="4">
        <text>Couples ATP hydrolysis with the unwinding of duplex DNA by translocating in the 3'-5' direction.</text>
        <dbReference type="EC" id="5.6.2.4"/>
    </reaction>
</comment>
<keyword evidence="9" id="KW-1185">Reference proteome</keyword>
<dbReference type="Proteomes" id="UP000308652">
    <property type="component" value="Unassembled WGS sequence"/>
</dbReference>
<dbReference type="GO" id="GO:0005737">
    <property type="term" value="C:cytoplasm"/>
    <property type="evidence" value="ECO:0007669"/>
    <property type="project" value="TreeGrafter"/>
</dbReference>
<proteinExistence type="inferred from homology"/>
<dbReference type="InterPro" id="IPR011545">
    <property type="entry name" value="DEAD/DEAH_box_helicase_dom"/>
</dbReference>
<dbReference type="GO" id="GO:0005524">
    <property type="term" value="F:ATP binding"/>
    <property type="evidence" value="ECO:0007669"/>
    <property type="project" value="UniProtKB-KW"/>
</dbReference>
<keyword evidence="2" id="KW-0547">Nucleotide-binding</keyword>
<comment type="similarity">
    <text evidence="1">Belongs to the helicase family. RecQ subfamily.</text>
</comment>
<dbReference type="Pfam" id="PF00270">
    <property type="entry name" value="DEAD"/>
    <property type="match status" value="1"/>
</dbReference>
<evidence type="ECO:0000313" key="9">
    <source>
        <dbReference type="Proteomes" id="UP000308652"/>
    </source>
</evidence>
<name>A0A5C3MDH0_9AGAR</name>
<dbReference type="Gene3D" id="3.40.50.300">
    <property type="entry name" value="P-loop containing nucleotide triphosphate hydrolases"/>
    <property type="match status" value="2"/>
</dbReference>
<dbReference type="GO" id="GO:0005694">
    <property type="term" value="C:chromosome"/>
    <property type="evidence" value="ECO:0007669"/>
    <property type="project" value="TreeGrafter"/>
</dbReference>
<evidence type="ECO:0000256" key="1">
    <source>
        <dbReference type="ARBA" id="ARBA00005446"/>
    </source>
</evidence>
<evidence type="ECO:0000256" key="4">
    <source>
        <dbReference type="ARBA" id="ARBA00034617"/>
    </source>
</evidence>
<feature type="domain" description="Helicase ATP-binding" evidence="6">
    <location>
        <begin position="43"/>
        <end position="227"/>
    </location>
</feature>
<dbReference type="GO" id="GO:0009378">
    <property type="term" value="F:four-way junction helicase activity"/>
    <property type="evidence" value="ECO:0007669"/>
    <property type="project" value="TreeGrafter"/>
</dbReference>
<protein>
    <recommendedName>
        <fullName evidence="5">DNA 3'-5' helicase</fullName>
        <ecNumber evidence="5">5.6.2.4</ecNumber>
    </recommendedName>
</protein>
<dbReference type="STRING" id="68775.A0A5C3MDH0"/>
<evidence type="ECO:0000256" key="3">
    <source>
        <dbReference type="ARBA" id="ARBA00022840"/>
    </source>
</evidence>
<dbReference type="GO" id="GO:0003676">
    <property type="term" value="F:nucleic acid binding"/>
    <property type="evidence" value="ECO:0007669"/>
    <property type="project" value="InterPro"/>
</dbReference>
<reference evidence="8 9" key="1">
    <citation type="journal article" date="2019" name="Nat. Ecol. Evol.">
        <title>Megaphylogeny resolves global patterns of mushroom evolution.</title>
        <authorList>
            <person name="Varga T."/>
            <person name="Krizsan K."/>
            <person name="Foldi C."/>
            <person name="Dima B."/>
            <person name="Sanchez-Garcia M."/>
            <person name="Sanchez-Ramirez S."/>
            <person name="Szollosi G.J."/>
            <person name="Szarkandi J.G."/>
            <person name="Papp V."/>
            <person name="Albert L."/>
            <person name="Andreopoulos W."/>
            <person name="Angelini C."/>
            <person name="Antonin V."/>
            <person name="Barry K.W."/>
            <person name="Bougher N.L."/>
            <person name="Buchanan P."/>
            <person name="Buyck B."/>
            <person name="Bense V."/>
            <person name="Catcheside P."/>
            <person name="Chovatia M."/>
            <person name="Cooper J."/>
            <person name="Damon W."/>
            <person name="Desjardin D."/>
            <person name="Finy P."/>
            <person name="Geml J."/>
            <person name="Haridas S."/>
            <person name="Hughes K."/>
            <person name="Justo A."/>
            <person name="Karasinski D."/>
            <person name="Kautmanova I."/>
            <person name="Kiss B."/>
            <person name="Kocsube S."/>
            <person name="Kotiranta H."/>
            <person name="LaButti K.M."/>
            <person name="Lechner B.E."/>
            <person name="Liimatainen K."/>
            <person name="Lipzen A."/>
            <person name="Lukacs Z."/>
            <person name="Mihaltcheva S."/>
            <person name="Morgado L.N."/>
            <person name="Niskanen T."/>
            <person name="Noordeloos M.E."/>
            <person name="Ohm R.A."/>
            <person name="Ortiz-Santana B."/>
            <person name="Ovrebo C."/>
            <person name="Racz N."/>
            <person name="Riley R."/>
            <person name="Savchenko A."/>
            <person name="Shiryaev A."/>
            <person name="Soop K."/>
            <person name="Spirin V."/>
            <person name="Szebenyi C."/>
            <person name="Tomsovsky M."/>
            <person name="Tulloss R.E."/>
            <person name="Uehling J."/>
            <person name="Grigoriev I.V."/>
            <person name="Vagvolgyi C."/>
            <person name="Papp T."/>
            <person name="Martin F.M."/>
            <person name="Miettinen O."/>
            <person name="Hibbett D.S."/>
            <person name="Nagy L.G."/>
        </authorList>
    </citation>
    <scope>NUCLEOTIDE SEQUENCE [LARGE SCALE GENOMIC DNA]</scope>
    <source>
        <strain evidence="8 9">CBS 166.37</strain>
    </source>
</reference>
<dbReference type="EMBL" id="ML213600">
    <property type="protein sequence ID" value="TFK39191.1"/>
    <property type="molecule type" value="Genomic_DNA"/>
</dbReference>
<dbReference type="EC" id="5.6.2.4" evidence="5"/>
<dbReference type="PROSITE" id="PS51192">
    <property type="entry name" value="HELICASE_ATP_BIND_1"/>
    <property type="match status" value="1"/>
</dbReference>
<evidence type="ECO:0000256" key="2">
    <source>
        <dbReference type="ARBA" id="ARBA00022741"/>
    </source>
</evidence>
<evidence type="ECO:0000313" key="8">
    <source>
        <dbReference type="EMBL" id="TFK39191.1"/>
    </source>
</evidence>
<keyword evidence="8" id="KW-0378">Hydrolase</keyword>
<dbReference type="Pfam" id="PF00271">
    <property type="entry name" value="Helicase_C"/>
    <property type="match status" value="1"/>
</dbReference>
<dbReference type="SMART" id="SM00487">
    <property type="entry name" value="DEXDc"/>
    <property type="match status" value="1"/>
</dbReference>
<dbReference type="InterPro" id="IPR001650">
    <property type="entry name" value="Helicase_C-like"/>
</dbReference>
<feature type="domain" description="Helicase C-terminal" evidence="7">
    <location>
        <begin position="264"/>
        <end position="436"/>
    </location>
</feature>
<dbReference type="AlphaFoldDB" id="A0A5C3MDH0"/>
<organism evidence="8 9">
    <name type="scientific">Crucibulum laeve</name>
    <dbReference type="NCBI Taxonomy" id="68775"/>
    <lineage>
        <taxon>Eukaryota</taxon>
        <taxon>Fungi</taxon>
        <taxon>Dikarya</taxon>
        <taxon>Basidiomycota</taxon>
        <taxon>Agaricomycotina</taxon>
        <taxon>Agaricomycetes</taxon>
        <taxon>Agaricomycetidae</taxon>
        <taxon>Agaricales</taxon>
        <taxon>Agaricineae</taxon>
        <taxon>Nidulariaceae</taxon>
        <taxon>Crucibulum</taxon>
    </lineage>
</organism>